<dbReference type="Proteomes" id="UP000245166">
    <property type="component" value="Unassembled WGS sequence"/>
</dbReference>
<protein>
    <recommendedName>
        <fullName evidence="4">tRNA pseudouridine synthase A</fullName>
        <ecNumber evidence="4">5.4.99.12</ecNumber>
    </recommendedName>
    <alternativeName>
        <fullName evidence="4">tRNA pseudouridine(38-40) synthase</fullName>
    </alternativeName>
    <alternativeName>
        <fullName evidence="4">tRNA pseudouridylate synthase I</fullName>
    </alternativeName>
    <alternativeName>
        <fullName evidence="4">tRNA-uridine isomerase I</fullName>
    </alternativeName>
</protein>
<dbReference type="PANTHER" id="PTHR11142">
    <property type="entry name" value="PSEUDOURIDYLATE SYNTHASE"/>
    <property type="match status" value="1"/>
</dbReference>
<evidence type="ECO:0000313" key="9">
    <source>
        <dbReference type="EMBL" id="PWD50444.1"/>
    </source>
</evidence>
<dbReference type="AlphaFoldDB" id="A0A2U1ZTY2"/>
<dbReference type="GO" id="GO:0160147">
    <property type="term" value="F:tRNA pseudouridine(38-40) synthase activity"/>
    <property type="evidence" value="ECO:0007669"/>
    <property type="project" value="UniProtKB-EC"/>
</dbReference>
<dbReference type="RefSeq" id="WP_109228826.1">
    <property type="nucleotide sequence ID" value="NZ_PYHR01000002.1"/>
</dbReference>
<dbReference type="GO" id="GO:0031119">
    <property type="term" value="P:tRNA pseudouridine synthesis"/>
    <property type="evidence" value="ECO:0007669"/>
    <property type="project" value="UniProtKB-UniRule"/>
</dbReference>
<name>A0A2U1ZTY2_9MICO</name>
<gene>
    <name evidence="4" type="primary">truA</name>
    <name evidence="9" type="ORF">C8046_07080</name>
</gene>
<comment type="function">
    <text evidence="4">Formation of pseudouridine at positions 38, 39 and 40 in the anticodon stem and loop of transfer RNAs.</text>
</comment>
<dbReference type="OrthoDB" id="9811823at2"/>
<evidence type="ECO:0000256" key="1">
    <source>
        <dbReference type="ARBA" id="ARBA00009375"/>
    </source>
</evidence>
<dbReference type="CDD" id="cd02570">
    <property type="entry name" value="PseudoU_synth_EcTruA"/>
    <property type="match status" value="1"/>
</dbReference>
<dbReference type="InterPro" id="IPR020095">
    <property type="entry name" value="PsdUridine_synth_TruA_C"/>
</dbReference>
<proteinExistence type="inferred from homology"/>
<dbReference type="SUPFAM" id="SSF55120">
    <property type="entry name" value="Pseudouridine synthase"/>
    <property type="match status" value="1"/>
</dbReference>
<keyword evidence="3 4" id="KW-0413">Isomerase</keyword>
<reference evidence="9 10" key="1">
    <citation type="submission" date="2018-03" db="EMBL/GenBank/DDBJ databases">
        <title>Genome assembly of novel Miniimonas species PCH200.</title>
        <authorList>
            <person name="Thakur V."/>
            <person name="Kumar V."/>
            <person name="Singh D."/>
        </authorList>
    </citation>
    <scope>NUCLEOTIDE SEQUENCE [LARGE SCALE GENOMIC DNA]</scope>
    <source>
        <strain evidence="9 10">PCH200</strain>
    </source>
</reference>
<feature type="domain" description="Pseudouridine synthase I TruA alpha/beta" evidence="8">
    <location>
        <begin position="158"/>
        <end position="259"/>
    </location>
</feature>
<dbReference type="GO" id="GO:0003723">
    <property type="term" value="F:RNA binding"/>
    <property type="evidence" value="ECO:0007669"/>
    <property type="project" value="InterPro"/>
</dbReference>
<dbReference type="EC" id="5.4.99.12" evidence="4"/>
<keyword evidence="10" id="KW-1185">Reference proteome</keyword>
<feature type="binding site" evidence="4 6">
    <location>
        <position position="125"/>
    </location>
    <ligand>
        <name>substrate</name>
    </ligand>
</feature>
<evidence type="ECO:0000313" key="10">
    <source>
        <dbReference type="Proteomes" id="UP000245166"/>
    </source>
</evidence>
<evidence type="ECO:0000256" key="7">
    <source>
        <dbReference type="RuleBase" id="RU003792"/>
    </source>
</evidence>
<dbReference type="PANTHER" id="PTHR11142:SF0">
    <property type="entry name" value="TRNA PSEUDOURIDINE SYNTHASE-LIKE 1"/>
    <property type="match status" value="1"/>
</dbReference>
<dbReference type="InterPro" id="IPR020094">
    <property type="entry name" value="TruA/RsuA/RluB/E/F_N"/>
</dbReference>
<organism evidence="9 10">
    <name type="scientific">Serinibacter arcticus</name>
    <dbReference type="NCBI Taxonomy" id="1655435"/>
    <lineage>
        <taxon>Bacteria</taxon>
        <taxon>Bacillati</taxon>
        <taxon>Actinomycetota</taxon>
        <taxon>Actinomycetes</taxon>
        <taxon>Micrococcales</taxon>
        <taxon>Beutenbergiaceae</taxon>
        <taxon>Serinibacter</taxon>
    </lineage>
</organism>
<dbReference type="NCBIfam" id="TIGR00071">
    <property type="entry name" value="hisT_truA"/>
    <property type="match status" value="1"/>
</dbReference>
<dbReference type="EMBL" id="PYHR01000002">
    <property type="protein sequence ID" value="PWD50444.1"/>
    <property type="molecule type" value="Genomic_DNA"/>
</dbReference>
<evidence type="ECO:0000256" key="2">
    <source>
        <dbReference type="ARBA" id="ARBA00022694"/>
    </source>
</evidence>
<dbReference type="FunFam" id="3.30.70.660:FF:000003">
    <property type="entry name" value="tRNA pseudouridine synthase A"/>
    <property type="match status" value="1"/>
</dbReference>
<evidence type="ECO:0000256" key="4">
    <source>
        <dbReference type="HAMAP-Rule" id="MF_00171"/>
    </source>
</evidence>
<comment type="catalytic activity">
    <reaction evidence="4 7">
        <text>uridine(38/39/40) in tRNA = pseudouridine(38/39/40) in tRNA</text>
        <dbReference type="Rhea" id="RHEA:22376"/>
        <dbReference type="Rhea" id="RHEA-COMP:10085"/>
        <dbReference type="Rhea" id="RHEA-COMP:10087"/>
        <dbReference type="ChEBI" id="CHEBI:65314"/>
        <dbReference type="ChEBI" id="CHEBI:65315"/>
        <dbReference type="EC" id="5.4.99.12"/>
    </reaction>
</comment>
<accession>A0A2U1ZTY2</accession>
<dbReference type="InterPro" id="IPR020097">
    <property type="entry name" value="PsdUridine_synth_TruA_a/b_dom"/>
</dbReference>
<evidence type="ECO:0000259" key="8">
    <source>
        <dbReference type="Pfam" id="PF01416"/>
    </source>
</evidence>
<dbReference type="PIRSF" id="PIRSF001430">
    <property type="entry name" value="tRNA_psdUrid_synth"/>
    <property type="match status" value="1"/>
</dbReference>
<feature type="active site" description="Nucleophile" evidence="4 5">
    <location>
        <position position="56"/>
    </location>
</feature>
<dbReference type="Gene3D" id="3.30.70.660">
    <property type="entry name" value="Pseudouridine synthase I, catalytic domain, C-terminal subdomain"/>
    <property type="match status" value="1"/>
</dbReference>
<dbReference type="Gene3D" id="3.30.70.580">
    <property type="entry name" value="Pseudouridine synthase I, catalytic domain, N-terminal subdomain"/>
    <property type="match status" value="1"/>
</dbReference>
<sequence length="288" mass="30986">MSDDDLRLRLDVAYDGTSFSGWAVQPGRRTVQGELSDALATVLRTPVTLTVAGRTDAGVHARGQVVHLDVPRATWEAVPGRSDRAPEEALVTRLAGVLPPDVVVSRATPAAAGFDARFSALWRRYSYRIDDGADVDPLTRAWVLRHRRPLDADAMHEAVRGLLGEHDFLAYCKPRDGATTIRTLQAATVGRRDGQVEVGVRADAFCHSMVRSLVGALLAVGEGRRPVAWPREVLLAGRRDSGVAVAPPTGLVLEEVGYPADAELAARARTARAVRVLRTDDDGAAHQG</sequence>
<feature type="domain" description="Pseudouridine synthase I TruA alpha/beta" evidence="8">
    <location>
        <begin position="13"/>
        <end position="118"/>
    </location>
</feature>
<comment type="caution">
    <text evidence="4">Lacks conserved residue(s) required for the propagation of feature annotation.</text>
</comment>
<comment type="caution">
    <text evidence="9">The sequence shown here is derived from an EMBL/GenBank/DDBJ whole genome shotgun (WGS) entry which is preliminary data.</text>
</comment>
<dbReference type="Pfam" id="PF01416">
    <property type="entry name" value="PseudoU_synth_1"/>
    <property type="match status" value="2"/>
</dbReference>
<evidence type="ECO:0000256" key="5">
    <source>
        <dbReference type="PIRSR" id="PIRSR001430-1"/>
    </source>
</evidence>
<dbReference type="HAMAP" id="MF_00171">
    <property type="entry name" value="TruA"/>
    <property type="match status" value="1"/>
</dbReference>
<evidence type="ECO:0000256" key="6">
    <source>
        <dbReference type="PIRSR" id="PIRSR001430-2"/>
    </source>
</evidence>
<dbReference type="InterPro" id="IPR020103">
    <property type="entry name" value="PsdUridine_synth_cat_dom_sf"/>
</dbReference>
<comment type="subunit">
    <text evidence="4">Homodimer.</text>
</comment>
<comment type="similarity">
    <text evidence="1 4 7">Belongs to the tRNA pseudouridine synthase TruA family.</text>
</comment>
<keyword evidence="2 4" id="KW-0819">tRNA processing</keyword>
<dbReference type="InterPro" id="IPR001406">
    <property type="entry name" value="PsdUridine_synth_TruA"/>
</dbReference>
<evidence type="ECO:0000256" key="3">
    <source>
        <dbReference type="ARBA" id="ARBA00023235"/>
    </source>
</evidence>
<dbReference type="FunFam" id="3.30.70.580:FF:000008">
    <property type="entry name" value="tRNA pseudouridine synthase A"/>
    <property type="match status" value="1"/>
</dbReference>